<feature type="transmembrane region" description="Helical" evidence="14">
    <location>
        <begin position="449"/>
        <end position="468"/>
    </location>
</feature>
<dbReference type="InterPro" id="IPR006153">
    <property type="entry name" value="Cation/H_exchanger_TM"/>
</dbReference>
<name>B3S5I3_TRIAD</name>
<evidence type="ECO:0000256" key="1">
    <source>
        <dbReference type="ARBA" id="ARBA00004195"/>
    </source>
</evidence>
<evidence type="ECO:0000256" key="11">
    <source>
        <dbReference type="ARBA" id="ARBA00023136"/>
    </source>
</evidence>
<accession>B3S5I3</accession>
<keyword evidence="7" id="KW-0967">Endosome</keyword>
<evidence type="ECO:0000313" key="17">
    <source>
        <dbReference type="EMBL" id="EDV21919.1"/>
    </source>
</evidence>
<dbReference type="GO" id="GO:0015385">
    <property type="term" value="F:sodium:proton antiporter activity"/>
    <property type="evidence" value="ECO:0000318"/>
    <property type="project" value="GO_Central"/>
</dbReference>
<evidence type="ECO:0000256" key="5">
    <source>
        <dbReference type="ARBA" id="ARBA00022475"/>
    </source>
</evidence>
<protein>
    <recommendedName>
        <fullName evidence="13">Sodium/hydrogen exchanger</fullName>
    </recommendedName>
</protein>
<evidence type="ECO:0000256" key="13">
    <source>
        <dbReference type="RuleBase" id="RU003722"/>
    </source>
</evidence>
<keyword evidence="5" id="KW-1003">Cell membrane</keyword>
<feature type="transmembrane region" description="Helical" evidence="14">
    <location>
        <begin position="42"/>
        <end position="65"/>
    </location>
</feature>
<dbReference type="GO" id="GO:0098719">
    <property type="term" value="P:sodium ion import across plasma membrane"/>
    <property type="evidence" value="ECO:0000318"/>
    <property type="project" value="GO_Central"/>
</dbReference>
<sequence length="514" mass="58780">MTLFSFRRAWWIVFLFILTTIPPSLQHNRESITEEEVEHHHHLFRNVLIIMFVLLLLNILTAWVLRIYHIVIVHETGLAMIYGLITGAVVKYSLPPEEQEISKACMFTVKNDNIPAILHATIDNKTCAYGLLNVYDTDNPDLPQPQLVDMLIFNSEIFFYIMLPPIIFFAGYDLRRRHFFRNFGSILFYAIVGTIISCFVISGIMYGYVTKIYPIPGFKFVDCLLFGAMISATDPVTVLAIFQHLHVDSKLYALVFGESVLNDAVSIVLYSAILTYSPDMSESENGFDGAAFFELLLNFLWIFLGSFGVGCLMGLLTALISYHDHFHDKYLSIFIIISYLTFLIAEAFHLTGIVAILFCGIIQSHYTYKNLSAESRTRTKQTIEMISFLAENAVFSYMGLSCFVFPYHRFYMGFVVFSFIAILTGRLCNIYPISFILNRARQNRIGYRLQHMMLFSGLRGAIAFALAIRNTSSKVRQLMFTTTVVIVFITVLFNGGTTTMMLRWLKIKLVLDIE</sequence>
<dbReference type="Gene3D" id="6.10.140.1330">
    <property type="match status" value="1"/>
</dbReference>
<dbReference type="PANTHER" id="PTHR10110">
    <property type="entry name" value="SODIUM/HYDROGEN EXCHANGER"/>
    <property type="match status" value="1"/>
</dbReference>
<dbReference type="CTD" id="6756768"/>
<evidence type="ECO:0000256" key="8">
    <source>
        <dbReference type="ARBA" id="ARBA00022989"/>
    </source>
</evidence>
<keyword evidence="15" id="KW-0732">Signal</keyword>
<evidence type="ECO:0000259" key="16">
    <source>
        <dbReference type="Pfam" id="PF00999"/>
    </source>
</evidence>
<feature type="transmembrane region" description="Helical" evidence="14">
    <location>
        <begin position="77"/>
        <end position="94"/>
    </location>
</feature>
<dbReference type="Proteomes" id="UP000009022">
    <property type="component" value="Unassembled WGS sequence"/>
</dbReference>
<dbReference type="GO" id="GO:0055038">
    <property type="term" value="C:recycling endosome membrane"/>
    <property type="evidence" value="ECO:0007669"/>
    <property type="project" value="UniProtKB-SubCell"/>
</dbReference>
<evidence type="ECO:0000256" key="12">
    <source>
        <dbReference type="ARBA" id="ARBA00023201"/>
    </source>
</evidence>
<keyword evidence="11 14" id="KW-0472">Membrane</keyword>
<feature type="transmembrane region" description="Helical" evidence="14">
    <location>
        <begin position="329"/>
        <end position="345"/>
    </location>
</feature>
<feature type="transmembrane region" description="Helical" evidence="14">
    <location>
        <begin position="224"/>
        <end position="242"/>
    </location>
</feature>
<dbReference type="FunCoup" id="B3S5I3">
    <property type="interactions" value="1178"/>
</dbReference>
<organism evidence="17 18">
    <name type="scientific">Trichoplax adhaerens</name>
    <name type="common">Trichoplax reptans</name>
    <dbReference type="NCBI Taxonomy" id="10228"/>
    <lineage>
        <taxon>Eukaryota</taxon>
        <taxon>Metazoa</taxon>
        <taxon>Placozoa</taxon>
        <taxon>Uniplacotomia</taxon>
        <taxon>Trichoplacea</taxon>
        <taxon>Trichoplacidae</taxon>
        <taxon>Trichoplax</taxon>
    </lineage>
</organism>
<feature type="chain" id="PRO_5002797229" description="Sodium/hydrogen exchanger" evidence="15">
    <location>
        <begin position="27"/>
        <end position="514"/>
    </location>
</feature>
<evidence type="ECO:0000256" key="6">
    <source>
        <dbReference type="ARBA" id="ARBA00022692"/>
    </source>
</evidence>
<dbReference type="eggNOG" id="KOG1965">
    <property type="taxonomic scope" value="Eukaryota"/>
</dbReference>
<dbReference type="OrthoDB" id="196264at2759"/>
<dbReference type="GO" id="GO:0015386">
    <property type="term" value="F:potassium:proton antiporter activity"/>
    <property type="evidence" value="ECO:0000318"/>
    <property type="project" value="GO_Central"/>
</dbReference>
<dbReference type="EMBL" id="DS985251">
    <property type="protein sequence ID" value="EDV21919.1"/>
    <property type="molecule type" value="Genomic_DNA"/>
</dbReference>
<dbReference type="RefSeq" id="XP_002115556.1">
    <property type="nucleotide sequence ID" value="XM_002115520.1"/>
</dbReference>
<proteinExistence type="inferred from homology"/>
<dbReference type="GO" id="GO:0005886">
    <property type="term" value="C:plasma membrane"/>
    <property type="evidence" value="ECO:0000318"/>
    <property type="project" value="GO_Central"/>
</dbReference>
<keyword evidence="13" id="KW-0050">Antiport</keyword>
<evidence type="ECO:0000256" key="4">
    <source>
        <dbReference type="ARBA" id="ARBA00022448"/>
    </source>
</evidence>
<keyword evidence="9" id="KW-0915">Sodium</keyword>
<dbReference type="PRINTS" id="PR01088">
    <property type="entry name" value="NAHEXCHNGR6"/>
</dbReference>
<dbReference type="InterPro" id="IPR018422">
    <property type="entry name" value="Cation/H_exchanger_CPA1"/>
</dbReference>
<keyword evidence="6 13" id="KW-0812">Transmembrane</keyword>
<feature type="transmembrane region" description="Helical" evidence="14">
    <location>
        <begin position="414"/>
        <end position="437"/>
    </location>
</feature>
<keyword evidence="18" id="KW-1185">Reference proteome</keyword>
<dbReference type="InterPro" id="IPR002090">
    <property type="entry name" value="NHE-6/7/9"/>
</dbReference>
<evidence type="ECO:0000256" key="9">
    <source>
        <dbReference type="ARBA" id="ARBA00023053"/>
    </source>
</evidence>
<evidence type="ECO:0000256" key="3">
    <source>
        <dbReference type="ARBA" id="ARBA00007367"/>
    </source>
</evidence>
<keyword evidence="4 13" id="KW-0813">Transport</keyword>
<dbReference type="PhylomeDB" id="B3S5I3"/>
<dbReference type="Pfam" id="PF00999">
    <property type="entry name" value="Na_H_Exchanger"/>
    <property type="match status" value="1"/>
</dbReference>
<comment type="subcellular location">
    <subcellularLocation>
        <location evidence="2">Cell membrane</location>
        <topology evidence="2">Multi-pass membrane protein</topology>
    </subcellularLocation>
    <subcellularLocation>
        <location evidence="1">Recycling endosome membrane</location>
        <topology evidence="1">Multi-pass membrane protein</topology>
    </subcellularLocation>
</comment>
<dbReference type="GO" id="GO:0051453">
    <property type="term" value="P:regulation of intracellular pH"/>
    <property type="evidence" value="ECO:0000318"/>
    <property type="project" value="GO_Central"/>
</dbReference>
<keyword evidence="8 14" id="KW-1133">Transmembrane helix</keyword>
<dbReference type="AlphaFoldDB" id="B3S5I3"/>
<evidence type="ECO:0000256" key="10">
    <source>
        <dbReference type="ARBA" id="ARBA00023065"/>
    </source>
</evidence>
<feature type="transmembrane region" description="Helical" evidence="14">
    <location>
        <begin position="389"/>
        <end position="408"/>
    </location>
</feature>
<dbReference type="PRINTS" id="PR01084">
    <property type="entry name" value="NAHEXCHNGR"/>
</dbReference>
<dbReference type="KEGG" id="tad:TRIADDRAFT_29621"/>
<evidence type="ECO:0000256" key="15">
    <source>
        <dbReference type="SAM" id="SignalP"/>
    </source>
</evidence>
<dbReference type="InterPro" id="IPR004709">
    <property type="entry name" value="NaH_exchanger"/>
</dbReference>
<dbReference type="NCBIfam" id="TIGR00840">
    <property type="entry name" value="b_cpa1"/>
    <property type="match status" value="1"/>
</dbReference>
<feature type="signal peptide" evidence="15">
    <location>
        <begin position="1"/>
        <end position="26"/>
    </location>
</feature>
<evidence type="ECO:0000256" key="7">
    <source>
        <dbReference type="ARBA" id="ARBA00022753"/>
    </source>
</evidence>
<dbReference type="InParanoid" id="B3S5I3"/>
<feature type="transmembrane region" description="Helical" evidence="14">
    <location>
        <begin position="296"/>
        <end position="322"/>
    </location>
</feature>
<keyword evidence="10 13" id="KW-0406">Ion transport</keyword>
<dbReference type="GO" id="GO:0071805">
    <property type="term" value="P:potassium ion transmembrane transport"/>
    <property type="evidence" value="ECO:0000318"/>
    <property type="project" value="GO_Central"/>
</dbReference>
<dbReference type="GO" id="GO:0055037">
    <property type="term" value="C:recycling endosome"/>
    <property type="evidence" value="ECO:0000318"/>
    <property type="project" value="GO_Central"/>
</dbReference>
<evidence type="ECO:0000313" key="18">
    <source>
        <dbReference type="Proteomes" id="UP000009022"/>
    </source>
</evidence>
<feature type="transmembrane region" description="Helical" evidence="14">
    <location>
        <begin position="480"/>
        <end position="502"/>
    </location>
</feature>
<evidence type="ECO:0000256" key="14">
    <source>
        <dbReference type="SAM" id="Phobius"/>
    </source>
</evidence>
<dbReference type="PANTHER" id="PTHR10110:SF187">
    <property type="entry name" value="SODIUM_HYDROGEN EXCHANGER"/>
    <property type="match status" value="1"/>
</dbReference>
<feature type="transmembrane region" description="Helical" evidence="14">
    <location>
        <begin position="157"/>
        <end position="174"/>
    </location>
</feature>
<keyword evidence="12 13" id="KW-0739">Sodium transport</keyword>
<feature type="domain" description="Cation/H+ exchanger transmembrane" evidence="16">
    <location>
        <begin position="153"/>
        <end position="504"/>
    </location>
</feature>
<feature type="transmembrane region" description="Helical" evidence="14">
    <location>
        <begin position="186"/>
        <end position="209"/>
    </location>
</feature>
<dbReference type="HOGENOM" id="CLU_005912_7_0_1"/>
<evidence type="ECO:0000256" key="2">
    <source>
        <dbReference type="ARBA" id="ARBA00004651"/>
    </source>
</evidence>
<gene>
    <name evidence="17" type="ORF">TRIADDRAFT_29621</name>
</gene>
<dbReference type="OMA" id="FYYAHCL"/>
<reference evidence="17 18" key="1">
    <citation type="journal article" date="2008" name="Nature">
        <title>The Trichoplax genome and the nature of placozoans.</title>
        <authorList>
            <person name="Srivastava M."/>
            <person name="Begovic E."/>
            <person name="Chapman J."/>
            <person name="Putnam N.H."/>
            <person name="Hellsten U."/>
            <person name="Kawashima T."/>
            <person name="Kuo A."/>
            <person name="Mitros T."/>
            <person name="Salamov A."/>
            <person name="Carpenter M.L."/>
            <person name="Signorovitch A.Y."/>
            <person name="Moreno M.A."/>
            <person name="Kamm K."/>
            <person name="Grimwood J."/>
            <person name="Schmutz J."/>
            <person name="Shapiro H."/>
            <person name="Grigoriev I.V."/>
            <person name="Buss L.W."/>
            <person name="Schierwater B."/>
            <person name="Dellaporta S.L."/>
            <person name="Rokhsar D.S."/>
        </authorList>
    </citation>
    <scope>NUCLEOTIDE SEQUENCE [LARGE SCALE GENOMIC DNA]</scope>
    <source>
        <strain evidence="17 18">Grell-BS-1999</strain>
    </source>
</reference>
<dbReference type="GeneID" id="6756768"/>
<comment type="similarity">
    <text evidence="3 13">Belongs to the monovalent cation:proton antiporter 1 (CPA1) transporter (TC 2.A.36) family.</text>
</comment>